<comment type="caution">
    <text evidence="3">The sequence shown here is derived from an EMBL/GenBank/DDBJ whole genome shotgun (WGS) entry which is preliminary data.</text>
</comment>
<dbReference type="InterPro" id="IPR027417">
    <property type="entry name" value="P-loop_NTPase"/>
</dbReference>
<evidence type="ECO:0000256" key="1">
    <source>
        <dbReference type="SAM" id="MobiDB-lite"/>
    </source>
</evidence>
<gene>
    <name evidence="3" type="ORF">GCM10009804_03070</name>
</gene>
<feature type="region of interest" description="Disordered" evidence="1">
    <location>
        <begin position="1"/>
        <end position="32"/>
    </location>
</feature>
<dbReference type="EMBL" id="BAAAPH010000001">
    <property type="protein sequence ID" value="GAA1549884.1"/>
    <property type="molecule type" value="Genomic_DNA"/>
</dbReference>
<proteinExistence type="predicted"/>
<accession>A0ABN2BZ33</accession>
<feature type="compositionally biased region" description="Polar residues" evidence="1">
    <location>
        <begin position="1"/>
        <end position="13"/>
    </location>
</feature>
<dbReference type="Proteomes" id="UP001501705">
    <property type="component" value="Unassembled WGS sequence"/>
</dbReference>
<dbReference type="Pfam" id="PF03354">
    <property type="entry name" value="TerL_ATPase"/>
    <property type="match status" value="1"/>
</dbReference>
<feature type="domain" description="Terminase large subunit-like ATPase" evidence="2">
    <location>
        <begin position="51"/>
        <end position="212"/>
    </location>
</feature>
<protein>
    <recommendedName>
        <fullName evidence="2">Terminase large subunit-like ATPase domain-containing protein</fullName>
    </recommendedName>
</protein>
<dbReference type="InterPro" id="IPR046461">
    <property type="entry name" value="TerL_ATPase"/>
</dbReference>
<sequence length="514" mass="55645">MTTATVGTQTLNWPDSHGPAPRWATSRSPERPTYGPAVAEIAEQLGTPLMPWQRHVVDVALEVRPDGSWAYSEIVITIPRQAGKTTVLRPITVHRCLAGDVRRVFLAAQTRKHSRRRWMDACSAMQHSRLLKGKTKQKVSNGFESLEFPATGSSFEPFAPSGEDLHGETPDLVLLDEIWAFTADEYAVLMGAIQPGFTTKDGQTIKTSTAGTAASYGLNEARERGRAAVERGDVTGIAYFEWSLPDELDGVALDELDDMALLAAVLKHHPARCQDPECHGPAGGKPCPHGFTVRDASIAESQSKMDRSEFLRGFGNRSTETEADRVIPESAVTASSTVDRIPADVAPGIAFDVDPDRRCATITAGWRGPDGRSLVEIIEHGLGTRWVAGAVIGILERQGLKRVTVNNAGPARDVADEIERSGFEVDRVTAPDYAAACVRFHDEIRAMPQPTVLHYGQADLVEAFGHLAWRRLGQSLAFTSSGEPVTAVTAAALAVWAADHPAAIEPPLPRSQVF</sequence>
<organism evidence="3 4">
    <name type="scientific">Kribbella hippodromi</name>
    <dbReference type="NCBI Taxonomy" id="434347"/>
    <lineage>
        <taxon>Bacteria</taxon>
        <taxon>Bacillati</taxon>
        <taxon>Actinomycetota</taxon>
        <taxon>Actinomycetes</taxon>
        <taxon>Propionibacteriales</taxon>
        <taxon>Kribbellaceae</taxon>
        <taxon>Kribbella</taxon>
    </lineage>
</organism>
<dbReference type="RefSeq" id="WP_344231459.1">
    <property type="nucleotide sequence ID" value="NZ_BAAAPH010000001.1"/>
</dbReference>
<evidence type="ECO:0000259" key="2">
    <source>
        <dbReference type="Pfam" id="PF03354"/>
    </source>
</evidence>
<evidence type="ECO:0000313" key="4">
    <source>
        <dbReference type="Proteomes" id="UP001501705"/>
    </source>
</evidence>
<name>A0ABN2BZ33_9ACTN</name>
<evidence type="ECO:0000313" key="3">
    <source>
        <dbReference type="EMBL" id="GAA1549884.1"/>
    </source>
</evidence>
<dbReference type="Gene3D" id="3.40.50.300">
    <property type="entry name" value="P-loop containing nucleotide triphosphate hydrolases"/>
    <property type="match status" value="1"/>
</dbReference>
<keyword evidence="4" id="KW-1185">Reference proteome</keyword>
<reference evidence="3 4" key="1">
    <citation type="journal article" date="2019" name="Int. J. Syst. Evol. Microbiol.">
        <title>The Global Catalogue of Microorganisms (GCM) 10K type strain sequencing project: providing services to taxonomists for standard genome sequencing and annotation.</title>
        <authorList>
            <consortium name="The Broad Institute Genomics Platform"/>
            <consortium name="The Broad Institute Genome Sequencing Center for Infectious Disease"/>
            <person name="Wu L."/>
            <person name="Ma J."/>
        </authorList>
    </citation>
    <scope>NUCLEOTIDE SEQUENCE [LARGE SCALE GENOMIC DNA]</scope>
    <source>
        <strain evidence="3 4">JCM 15572</strain>
    </source>
</reference>